<proteinExistence type="predicted"/>
<evidence type="ECO:0000256" key="1">
    <source>
        <dbReference type="SAM" id="MobiDB-lite"/>
    </source>
</evidence>
<organism evidence="3 4">
    <name type="scientific">Phytophthora fragariae</name>
    <dbReference type="NCBI Taxonomy" id="53985"/>
    <lineage>
        <taxon>Eukaryota</taxon>
        <taxon>Sar</taxon>
        <taxon>Stramenopiles</taxon>
        <taxon>Oomycota</taxon>
        <taxon>Peronosporomycetes</taxon>
        <taxon>Peronosporales</taxon>
        <taxon>Peronosporaceae</taxon>
        <taxon>Phytophthora</taxon>
    </lineage>
</organism>
<gene>
    <name evidence="3" type="ORF">PF004_g595</name>
    <name evidence="2" type="ORF">PF010_g551</name>
</gene>
<evidence type="ECO:0000313" key="5">
    <source>
        <dbReference type="Proteomes" id="UP000488956"/>
    </source>
</evidence>
<evidence type="ECO:0000313" key="4">
    <source>
        <dbReference type="Proteomes" id="UP000476176"/>
    </source>
</evidence>
<comment type="caution">
    <text evidence="3">The sequence shown here is derived from an EMBL/GenBank/DDBJ whole genome shotgun (WGS) entry which is preliminary data.</text>
</comment>
<dbReference type="Proteomes" id="UP000476176">
    <property type="component" value="Unassembled WGS sequence"/>
</dbReference>
<evidence type="ECO:0000313" key="2">
    <source>
        <dbReference type="EMBL" id="KAE9139503.1"/>
    </source>
</evidence>
<dbReference type="Proteomes" id="UP000488956">
    <property type="component" value="Unassembled WGS sequence"/>
</dbReference>
<sequence length="120" mass="13394">MLRQPSPGASESDGDSGEQQAEAAPRSPTPSSDEHQNVVVEPIDKTVFLTWNEFHEYLAEYQQRTFQVYSTRTTEGSGTKDEKTVEGYQLSRTDHVGAEEGPFLWAILRVCDFSPGKTQP</sequence>
<dbReference type="EMBL" id="QXFX01000011">
    <property type="protein sequence ID" value="KAE9139503.1"/>
    <property type="molecule type" value="Genomic_DNA"/>
</dbReference>
<feature type="region of interest" description="Disordered" evidence="1">
    <location>
        <begin position="1"/>
        <end position="39"/>
    </location>
</feature>
<evidence type="ECO:0000313" key="3">
    <source>
        <dbReference type="EMBL" id="KAE9255398.1"/>
    </source>
</evidence>
<protein>
    <submittedName>
        <fullName evidence="3">Uncharacterized protein</fullName>
    </submittedName>
</protein>
<name>A0A6G0PUT4_9STRA</name>
<accession>A0A6G0PUT4</accession>
<dbReference type="EMBL" id="QXGC01000012">
    <property type="protein sequence ID" value="KAE9255398.1"/>
    <property type="molecule type" value="Genomic_DNA"/>
</dbReference>
<reference evidence="4 5" key="1">
    <citation type="submission" date="2018-09" db="EMBL/GenBank/DDBJ databases">
        <title>Genomic investigation of the strawberry pathogen Phytophthora fragariae indicates pathogenicity is determined by transcriptional variation in three key races.</title>
        <authorList>
            <person name="Adams T.M."/>
            <person name="Armitage A.D."/>
            <person name="Sobczyk M.K."/>
            <person name="Bates H.J."/>
            <person name="Dunwell J.M."/>
            <person name="Nellist C.F."/>
            <person name="Harrison R.J."/>
        </authorList>
    </citation>
    <scope>NUCLEOTIDE SEQUENCE [LARGE SCALE GENOMIC DNA]</scope>
    <source>
        <strain evidence="3 4">BC-23</strain>
        <strain evidence="2 5">ONT-3</strain>
    </source>
</reference>
<dbReference type="AlphaFoldDB" id="A0A6G0PUT4"/>